<feature type="compositionally biased region" description="Basic residues" evidence="4">
    <location>
        <begin position="576"/>
        <end position="586"/>
    </location>
</feature>
<keyword evidence="1" id="KW-0479">Metal-binding</keyword>
<comment type="caution">
    <text evidence="6">The sequence shown here is derived from an EMBL/GenBank/DDBJ whole genome shotgun (WGS) entry which is preliminary data.</text>
</comment>
<name>A0A086JQZ0_TOXGO</name>
<feature type="compositionally biased region" description="Basic and acidic residues" evidence="4">
    <location>
        <begin position="163"/>
        <end position="193"/>
    </location>
</feature>
<feature type="compositionally biased region" description="Low complexity" evidence="4">
    <location>
        <begin position="1"/>
        <end position="33"/>
    </location>
</feature>
<feature type="region of interest" description="Disordered" evidence="4">
    <location>
        <begin position="144"/>
        <end position="258"/>
    </location>
</feature>
<reference evidence="6 7" key="1">
    <citation type="submission" date="2014-03" db="EMBL/GenBank/DDBJ databases">
        <authorList>
            <person name="Sibley D."/>
            <person name="Venepally P."/>
            <person name="Karamycheva S."/>
            <person name="Hadjithomas M."/>
            <person name="Khan A."/>
            <person name="Brunk B."/>
            <person name="Roos D."/>
            <person name="Caler E."/>
            <person name="Lorenzi H."/>
        </authorList>
    </citation>
    <scope>NUCLEOTIDE SEQUENCE [LARGE SCALE GENOMIC DNA]</scope>
    <source>
        <strain evidence="7">p89</strain>
    </source>
</reference>
<feature type="compositionally biased region" description="Basic and acidic residues" evidence="4">
    <location>
        <begin position="222"/>
        <end position="239"/>
    </location>
</feature>
<gene>
    <name evidence="6" type="ORF">TGP89_244910</name>
</gene>
<organism evidence="6 7">
    <name type="scientific">Toxoplasma gondii p89</name>
    <dbReference type="NCBI Taxonomy" id="943119"/>
    <lineage>
        <taxon>Eukaryota</taxon>
        <taxon>Sar</taxon>
        <taxon>Alveolata</taxon>
        <taxon>Apicomplexa</taxon>
        <taxon>Conoidasida</taxon>
        <taxon>Coccidia</taxon>
        <taxon>Eucoccidiorida</taxon>
        <taxon>Eimeriorina</taxon>
        <taxon>Sarcocystidae</taxon>
        <taxon>Toxoplasma</taxon>
    </lineage>
</organism>
<feature type="region of interest" description="Disordered" evidence="4">
    <location>
        <begin position="1085"/>
        <end position="1112"/>
    </location>
</feature>
<evidence type="ECO:0000256" key="2">
    <source>
        <dbReference type="ARBA" id="ARBA00022771"/>
    </source>
</evidence>
<dbReference type="GO" id="GO:0016925">
    <property type="term" value="P:protein sumoylation"/>
    <property type="evidence" value="ECO:0007669"/>
    <property type="project" value="TreeGrafter"/>
</dbReference>
<evidence type="ECO:0000256" key="3">
    <source>
        <dbReference type="ARBA" id="ARBA00022833"/>
    </source>
</evidence>
<proteinExistence type="predicted"/>
<feature type="region of interest" description="Disordered" evidence="4">
    <location>
        <begin position="933"/>
        <end position="952"/>
    </location>
</feature>
<evidence type="ECO:0000259" key="5">
    <source>
        <dbReference type="Pfam" id="PF02891"/>
    </source>
</evidence>
<evidence type="ECO:0000256" key="1">
    <source>
        <dbReference type="ARBA" id="ARBA00022723"/>
    </source>
</evidence>
<sequence>MGNRISDCSDGSDSQSSGEETEALSSSVLEASENAPESFLCRQDGGAARDSSSRLRLPIISHADNAREQVTQNFGAHDVDDHGHSDSISSGAAWSSSGCFPAINDRDAGNSRKWRTEFVESESQSPSSYAAFDNLAPDNALASGRCWSSQTSQAAHRTQRAQTPERRPADDASLPRRGGRCEEVKWGSDDHDFFSPTSRPAHRKHGTGRERVVRPQVGLETPRIRSIDEGDERLTERHGSSSFSSSGEKTEEEDTHCPVNRSHGIHEPSSYDQRPILGGCLPFSSWRDEQTNVRFRGSERTYATAHPVPLQAGERGRKRTRQMRLEEEWVQHLERGSQEPEEGLTRARDVEDTSRRQTHWFHRRQNAAYSSGRPDGSHRYPSRSLPSSQASAREKDTFGTGSSLSSYSHDAAGTGRGVREVCEEKDWADDQVVTSMSGSPSGRSGTNRSGSGSQTRAYPFLSPEKGVIYSTRRGIGLSGLREGEMETPPPSHSLRSSPRKREEWVVEDGTSVLSPRIHKQRRGPPHDEAADASGSLATENQRREEATEEGPLSRELCSRNRDSANSLRKSSLYAHVQHRVPSHRVRSSAGRRTTAGDSSEPRKETDFLPFDASSSGDALDESRHRSGSMRAETMQVREHDCLPPSTENKLEMTAREARDSLHGGESRRPLEEWTEKLEGALQPLMTQQRTTRLAQNTWKLHGKEVSLGEGKAFCLCEEVFGRDRETLAAFFSRRDAAWLLPASQFGDKDACSGKDYERLKTSSLQCIHCRVRVHALCGAVASRFPRLPKRFYCCLCRILLFDPSTEVTWCSSIASLACPAYHLSDEDLAGPPALIPSLAGRCVLPFSHSPVLQRELASNPSAALELRFFPMDDPVCGRHRPYIPDRLQIFFNPRVRALTAGSDITPVSLRKRSGGREAKGGIDDRDGFISYSFSESSSTGPGRGGNAMPTLRTSPRKCKIGVGATRTAVAGFDCSAPDFETLYDPVVPHLHPKPPLYLSDIKRHARPKSGMNYVVARGQHREGRLFLVQLVCSLPVEESQLLEAIVQRRSLPIPYCTDFLKWIVAQKTQRRVSTSSDEVEIFDDSHGQNRISGGGKDSIMESPRSRRCSMSSSTLKGHRDICGSANVRNEDLRDGALNHSNQVTETPRRGFWSVIFERLPGFKRKKTVASPQVSTTASASQSAVPPVLTLTLFSDDIAGRLRTPVRSVHCRHPECFDLQFYVRTNYLRHCARSSWKCPLCEEYAFPHELYVDTLVQEILHMTDFSPPKRKAKTVSFHSPDLEKYVVEEWCDDDYEDLSMELSGW</sequence>
<feature type="domain" description="SP-RING-type" evidence="5">
    <location>
        <begin position="1200"/>
        <end position="1241"/>
    </location>
</feature>
<dbReference type="GO" id="GO:0000785">
    <property type="term" value="C:chromatin"/>
    <property type="evidence" value="ECO:0007669"/>
    <property type="project" value="TreeGrafter"/>
</dbReference>
<evidence type="ECO:0000313" key="6">
    <source>
        <dbReference type="EMBL" id="KFG34558.1"/>
    </source>
</evidence>
<dbReference type="VEuPathDB" id="ToxoDB:TGP89_244910"/>
<dbReference type="OrthoDB" id="333585at2759"/>
<feature type="compositionally biased region" description="Polar residues" evidence="4">
    <location>
        <begin position="146"/>
        <end position="162"/>
    </location>
</feature>
<dbReference type="Gene3D" id="3.30.40.10">
    <property type="entry name" value="Zinc/RING finger domain, C3HC4 (zinc finger)"/>
    <property type="match status" value="1"/>
</dbReference>
<accession>A0A086JQZ0</accession>
<dbReference type="PANTHER" id="PTHR10782">
    <property type="entry name" value="ZINC FINGER MIZ DOMAIN-CONTAINING PROTEIN"/>
    <property type="match status" value="1"/>
</dbReference>
<feature type="compositionally biased region" description="Low complexity" evidence="4">
    <location>
        <begin position="437"/>
        <end position="453"/>
    </location>
</feature>
<evidence type="ECO:0000256" key="4">
    <source>
        <dbReference type="SAM" id="MobiDB-lite"/>
    </source>
</evidence>
<dbReference type="InterPro" id="IPR013083">
    <property type="entry name" value="Znf_RING/FYVE/PHD"/>
</dbReference>
<dbReference type="Pfam" id="PF02891">
    <property type="entry name" value="zf-MIZ"/>
    <property type="match status" value="1"/>
</dbReference>
<dbReference type="EMBL" id="AEYI02001665">
    <property type="protein sequence ID" value="KFG34558.1"/>
    <property type="molecule type" value="Genomic_DNA"/>
</dbReference>
<protein>
    <submittedName>
        <fullName evidence="6">MIZ/SP-RING zinc finger domain-containing protein</fullName>
    </submittedName>
</protein>
<dbReference type="GO" id="GO:0061665">
    <property type="term" value="F:SUMO ligase activity"/>
    <property type="evidence" value="ECO:0007669"/>
    <property type="project" value="TreeGrafter"/>
</dbReference>
<feature type="compositionally biased region" description="Polar residues" evidence="4">
    <location>
        <begin position="399"/>
        <end position="408"/>
    </location>
</feature>
<dbReference type="CDD" id="cd16650">
    <property type="entry name" value="SP-RING_PIAS-like"/>
    <property type="match status" value="1"/>
</dbReference>
<keyword evidence="2" id="KW-0863">Zinc-finger</keyword>
<feature type="region of interest" description="Disordered" evidence="4">
    <location>
        <begin position="331"/>
        <end position="419"/>
    </location>
</feature>
<feature type="compositionally biased region" description="Basic and acidic residues" evidence="4">
    <location>
        <begin position="331"/>
        <end position="355"/>
    </location>
</feature>
<dbReference type="PANTHER" id="PTHR10782:SF96">
    <property type="entry name" value="SP-RING-TYPE DOMAIN-CONTAINING PROTEIN"/>
    <property type="match status" value="1"/>
</dbReference>
<evidence type="ECO:0000313" key="7">
    <source>
        <dbReference type="Proteomes" id="UP000028828"/>
    </source>
</evidence>
<dbReference type="GO" id="GO:0008270">
    <property type="term" value="F:zinc ion binding"/>
    <property type="evidence" value="ECO:0007669"/>
    <property type="project" value="UniProtKB-KW"/>
</dbReference>
<dbReference type="Proteomes" id="UP000028828">
    <property type="component" value="Unassembled WGS sequence"/>
</dbReference>
<feature type="region of interest" description="Disordered" evidence="4">
    <location>
        <begin position="1"/>
        <end position="53"/>
    </location>
</feature>
<dbReference type="InterPro" id="IPR004181">
    <property type="entry name" value="Znf_MIZ"/>
</dbReference>
<feature type="region of interest" description="Disordered" evidence="4">
    <location>
        <begin position="479"/>
        <end position="631"/>
    </location>
</feature>
<keyword evidence="3" id="KW-0862">Zinc</keyword>
<feature type="compositionally biased region" description="Basic residues" evidence="4">
    <location>
        <begin position="356"/>
        <end position="365"/>
    </location>
</feature>
<feature type="region of interest" description="Disordered" evidence="4">
    <location>
        <begin position="433"/>
        <end position="464"/>
    </location>
</feature>